<evidence type="ECO:0000256" key="2">
    <source>
        <dbReference type="PROSITE-ProRule" id="PRU00089"/>
    </source>
</evidence>
<keyword evidence="2" id="KW-0539">Nucleus</keyword>
<dbReference type="GO" id="GO:0009653">
    <property type="term" value="P:anatomical structure morphogenesis"/>
    <property type="evidence" value="ECO:0007669"/>
    <property type="project" value="TreeGrafter"/>
</dbReference>
<dbReference type="EMBL" id="KE561063">
    <property type="protein sequence ID" value="EPZ33411.1"/>
    <property type="molecule type" value="Genomic_DNA"/>
</dbReference>
<feature type="DNA-binding region" description="Fork-head" evidence="2">
    <location>
        <begin position="1"/>
        <end position="81"/>
    </location>
</feature>
<comment type="subcellular location">
    <subcellularLocation>
        <location evidence="2">Nucleus</location>
    </subcellularLocation>
</comment>
<dbReference type="InterPro" id="IPR036390">
    <property type="entry name" value="WH_DNA-bd_sf"/>
</dbReference>
<reference evidence="4 5" key="1">
    <citation type="journal article" date="2013" name="Curr. Biol.">
        <title>Shared signatures of parasitism and phylogenomics unite Cryptomycota and microsporidia.</title>
        <authorList>
            <person name="James T.Y."/>
            <person name="Pelin A."/>
            <person name="Bonen L."/>
            <person name="Ahrendt S."/>
            <person name="Sain D."/>
            <person name="Corradi N."/>
            <person name="Stajich J.E."/>
        </authorList>
    </citation>
    <scope>NUCLEOTIDE SEQUENCE [LARGE SCALE GENOMIC DNA]</scope>
    <source>
        <strain evidence="4 5">CSF55</strain>
    </source>
</reference>
<dbReference type="InterPro" id="IPR050211">
    <property type="entry name" value="FOX_domain-containing"/>
</dbReference>
<dbReference type="OrthoDB" id="5954824at2759"/>
<dbReference type="SMART" id="SM00339">
    <property type="entry name" value="FH"/>
    <property type="match status" value="1"/>
</dbReference>
<dbReference type="PROSITE" id="PS50039">
    <property type="entry name" value="FORK_HEAD_3"/>
    <property type="match status" value="1"/>
</dbReference>
<dbReference type="GO" id="GO:0030154">
    <property type="term" value="P:cell differentiation"/>
    <property type="evidence" value="ECO:0007669"/>
    <property type="project" value="TreeGrafter"/>
</dbReference>
<name>A0A075ASZ7_ROZAC</name>
<evidence type="ECO:0000259" key="3">
    <source>
        <dbReference type="PROSITE" id="PS50039"/>
    </source>
</evidence>
<evidence type="ECO:0000256" key="1">
    <source>
        <dbReference type="ARBA" id="ARBA00023125"/>
    </source>
</evidence>
<dbReference type="GO" id="GO:0005634">
    <property type="term" value="C:nucleus"/>
    <property type="evidence" value="ECO:0007669"/>
    <property type="project" value="UniProtKB-SubCell"/>
</dbReference>
<dbReference type="STRING" id="988480.A0A075ASZ7"/>
<dbReference type="CDD" id="cd00059">
    <property type="entry name" value="FH_FOX"/>
    <property type="match status" value="1"/>
</dbReference>
<evidence type="ECO:0000313" key="5">
    <source>
        <dbReference type="Proteomes" id="UP000030755"/>
    </source>
</evidence>
<dbReference type="Gene3D" id="1.10.10.10">
    <property type="entry name" value="Winged helix-like DNA-binding domain superfamily/Winged helix DNA-binding domain"/>
    <property type="match status" value="1"/>
</dbReference>
<dbReference type="PRINTS" id="PR00053">
    <property type="entry name" value="FORKHEAD"/>
</dbReference>
<gene>
    <name evidence="4" type="ORF">O9G_003914</name>
</gene>
<dbReference type="AlphaFoldDB" id="A0A075ASZ7"/>
<keyword evidence="1 2" id="KW-0238">DNA-binding</keyword>
<protein>
    <recommendedName>
        <fullName evidence="3">Fork-head domain-containing protein</fullName>
    </recommendedName>
</protein>
<dbReference type="GO" id="GO:0000978">
    <property type="term" value="F:RNA polymerase II cis-regulatory region sequence-specific DNA binding"/>
    <property type="evidence" value="ECO:0007669"/>
    <property type="project" value="TreeGrafter"/>
</dbReference>
<keyword evidence="5" id="KW-1185">Reference proteome</keyword>
<dbReference type="GO" id="GO:0000981">
    <property type="term" value="F:DNA-binding transcription factor activity, RNA polymerase II-specific"/>
    <property type="evidence" value="ECO:0007669"/>
    <property type="project" value="TreeGrafter"/>
</dbReference>
<proteinExistence type="predicted"/>
<evidence type="ECO:0000313" key="4">
    <source>
        <dbReference type="EMBL" id="EPZ33411.1"/>
    </source>
</evidence>
<dbReference type="PANTHER" id="PTHR11829">
    <property type="entry name" value="FORKHEAD BOX PROTEIN"/>
    <property type="match status" value="1"/>
</dbReference>
<dbReference type="Pfam" id="PF00250">
    <property type="entry name" value="Forkhead"/>
    <property type="match status" value="1"/>
</dbReference>
<accession>A0A075ASZ7</accession>
<feature type="domain" description="Fork-head" evidence="3">
    <location>
        <begin position="1"/>
        <end position="81"/>
    </location>
</feature>
<dbReference type="SUPFAM" id="SSF46785">
    <property type="entry name" value="Winged helix' DNA-binding domain"/>
    <property type="match status" value="1"/>
</dbReference>
<organism evidence="4 5">
    <name type="scientific">Rozella allomycis (strain CSF55)</name>
    <dbReference type="NCBI Taxonomy" id="988480"/>
    <lineage>
        <taxon>Eukaryota</taxon>
        <taxon>Fungi</taxon>
        <taxon>Fungi incertae sedis</taxon>
        <taxon>Cryptomycota</taxon>
        <taxon>Cryptomycota incertae sedis</taxon>
        <taxon>Rozella</taxon>
    </lineage>
</organism>
<sequence>MAIQDSPNKKLRLRDIIAWIEAHYPYFSQKESDWKNCVRHSLSVNPMFFRDDMSVKCGRRGSYWNVKDIPLDAAAMKRRRKMKRKMSEAQLDCMNMNNSNAALYAKNARRSLPEDVLRSNIAANIKAIKAMQSKKLDFDIDTIAKPHYEAFDRISSVTPEADDTISKIASIDQFISEMMYWDKIEL</sequence>
<dbReference type="PANTHER" id="PTHR11829:SF343">
    <property type="entry name" value="FORK-HEAD DOMAIN-CONTAINING PROTEIN"/>
    <property type="match status" value="1"/>
</dbReference>
<dbReference type="InterPro" id="IPR036388">
    <property type="entry name" value="WH-like_DNA-bd_sf"/>
</dbReference>
<dbReference type="HOGENOM" id="CLU_1455192_0_0_1"/>
<dbReference type="Proteomes" id="UP000030755">
    <property type="component" value="Unassembled WGS sequence"/>
</dbReference>
<dbReference type="InterPro" id="IPR001766">
    <property type="entry name" value="Fork_head_dom"/>
</dbReference>